<dbReference type="EMBL" id="CM055746">
    <property type="protein sequence ID" value="KAJ7997368.1"/>
    <property type="molecule type" value="Genomic_DNA"/>
</dbReference>
<dbReference type="Proteomes" id="UP001157502">
    <property type="component" value="Chromosome 19"/>
</dbReference>
<organism evidence="1 2">
    <name type="scientific">Dallia pectoralis</name>
    <name type="common">Alaska blackfish</name>
    <dbReference type="NCBI Taxonomy" id="75939"/>
    <lineage>
        <taxon>Eukaryota</taxon>
        <taxon>Metazoa</taxon>
        <taxon>Chordata</taxon>
        <taxon>Craniata</taxon>
        <taxon>Vertebrata</taxon>
        <taxon>Euteleostomi</taxon>
        <taxon>Actinopterygii</taxon>
        <taxon>Neopterygii</taxon>
        <taxon>Teleostei</taxon>
        <taxon>Protacanthopterygii</taxon>
        <taxon>Esociformes</taxon>
        <taxon>Umbridae</taxon>
        <taxon>Dallia</taxon>
    </lineage>
</organism>
<comment type="caution">
    <text evidence="1">The sequence shown here is derived from an EMBL/GenBank/DDBJ whole genome shotgun (WGS) entry which is preliminary data.</text>
</comment>
<accession>A0ACC2G1H5</accession>
<gene>
    <name evidence="1" type="ORF">DPEC_G00228250</name>
</gene>
<keyword evidence="2" id="KW-1185">Reference proteome</keyword>
<sequence length="121" mass="12608">MYDLCTRPEKPPEPGRPAADVDVDGTGGQGVTVGQPEPRARDTKMEDHGVTVANGAATNGDSVNKATPDADTSSPTVAVSAIHPAVPIKRLYEEVHGCEVGGFLKVGPGRRNVDTLVPRIP</sequence>
<evidence type="ECO:0000313" key="1">
    <source>
        <dbReference type="EMBL" id="KAJ7997368.1"/>
    </source>
</evidence>
<proteinExistence type="predicted"/>
<evidence type="ECO:0000313" key="2">
    <source>
        <dbReference type="Proteomes" id="UP001157502"/>
    </source>
</evidence>
<name>A0ACC2G1H5_DALPE</name>
<protein>
    <submittedName>
        <fullName evidence="1">Uncharacterized protein</fullName>
    </submittedName>
</protein>
<reference evidence="1" key="1">
    <citation type="submission" date="2021-05" db="EMBL/GenBank/DDBJ databases">
        <authorList>
            <person name="Pan Q."/>
            <person name="Jouanno E."/>
            <person name="Zahm M."/>
            <person name="Klopp C."/>
            <person name="Cabau C."/>
            <person name="Louis A."/>
            <person name="Berthelot C."/>
            <person name="Parey E."/>
            <person name="Roest Crollius H."/>
            <person name="Montfort J."/>
            <person name="Robinson-Rechavi M."/>
            <person name="Bouchez O."/>
            <person name="Lampietro C."/>
            <person name="Lopez Roques C."/>
            <person name="Donnadieu C."/>
            <person name="Postlethwait J."/>
            <person name="Bobe J."/>
            <person name="Dillon D."/>
            <person name="Chandos A."/>
            <person name="von Hippel F."/>
            <person name="Guiguen Y."/>
        </authorList>
    </citation>
    <scope>NUCLEOTIDE SEQUENCE</scope>
    <source>
        <strain evidence="1">YG-Jan2019</strain>
    </source>
</reference>